<dbReference type="PROSITE" id="PS50234">
    <property type="entry name" value="VWFA"/>
    <property type="match status" value="1"/>
</dbReference>
<dbReference type="SMART" id="SM00327">
    <property type="entry name" value="VWA"/>
    <property type="match status" value="1"/>
</dbReference>
<accession>A0AA35PNJ0</accession>
<dbReference type="CDD" id="cd00198">
    <property type="entry name" value="vWFA"/>
    <property type="match status" value="1"/>
</dbReference>
<dbReference type="EMBL" id="OX395139">
    <property type="protein sequence ID" value="CAI5792098.1"/>
    <property type="molecule type" value="Genomic_DNA"/>
</dbReference>
<evidence type="ECO:0000259" key="1">
    <source>
        <dbReference type="PROSITE" id="PS50234"/>
    </source>
</evidence>
<dbReference type="PANTHER" id="PTHR46478:SF1">
    <property type="entry name" value="VON WILLEBRAND FACTOR A DOMAIN-CONTAINING PROTEIN 3A"/>
    <property type="match status" value="1"/>
</dbReference>
<dbReference type="Gene3D" id="3.40.50.410">
    <property type="entry name" value="von Willebrand factor, type A domain"/>
    <property type="match status" value="2"/>
</dbReference>
<dbReference type="Proteomes" id="UP001178461">
    <property type="component" value="Chromosome 14"/>
</dbReference>
<evidence type="ECO:0000313" key="2">
    <source>
        <dbReference type="EMBL" id="CAI5792098.1"/>
    </source>
</evidence>
<proteinExistence type="predicted"/>
<protein>
    <recommendedName>
        <fullName evidence="1">VWFA domain-containing protein</fullName>
    </recommendedName>
</protein>
<gene>
    <name evidence="2" type="ORF">PODLI_1B043373</name>
</gene>
<dbReference type="Pfam" id="PF13768">
    <property type="entry name" value="VWA_3"/>
    <property type="match status" value="3"/>
</dbReference>
<name>A0AA35PNJ0_9SAUR</name>
<dbReference type="InterPro" id="IPR002035">
    <property type="entry name" value="VWF_A"/>
</dbReference>
<feature type="domain" description="VWFA" evidence="1">
    <location>
        <begin position="1000"/>
        <end position="1196"/>
    </location>
</feature>
<organism evidence="2 3">
    <name type="scientific">Podarcis lilfordi</name>
    <name type="common">Lilford's wall lizard</name>
    <dbReference type="NCBI Taxonomy" id="74358"/>
    <lineage>
        <taxon>Eukaryota</taxon>
        <taxon>Metazoa</taxon>
        <taxon>Chordata</taxon>
        <taxon>Craniata</taxon>
        <taxon>Vertebrata</taxon>
        <taxon>Euteleostomi</taxon>
        <taxon>Lepidosauria</taxon>
        <taxon>Squamata</taxon>
        <taxon>Bifurcata</taxon>
        <taxon>Unidentata</taxon>
        <taxon>Episquamata</taxon>
        <taxon>Laterata</taxon>
        <taxon>Lacertibaenia</taxon>
        <taxon>Lacertidae</taxon>
        <taxon>Podarcis</taxon>
    </lineage>
</organism>
<reference evidence="2" key="1">
    <citation type="submission" date="2022-12" db="EMBL/GenBank/DDBJ databases">
        <authorList>
            <person name="Alioto T."/>
            <person name="Alioto T."/>
            <person name="Gomez Garrido J."/>
        </authorList>
    </citation>
    <scope>NUCLEOTIDE SEQUENCE</scope>
</reference>
<evidence type="ECO:0000313" key="3">
    <source>
        <dbReference type="Proteomes" id="UP001178461"/>
    </source>
</evidence>
<dbReference type="SUPFAM" id="SSF53300">
    <property type="entry name" value="vWA-like"/>
    <property type="match status" value="3"/>
</dbReference>
<dbReference type="InterPro" id="IPR036465">
    <property type="entry name" value="vWFA_dom_sf"/>
</dbReference>
<dbReference type="PANTHER" id="PTHR46478">
    <property type="entry name" value="VON WILLEBRAND FACTOR A DOMAIN-CONTAINING PROTEIN 3A"/>
    <property type="match status" value="1"/>
</dbReference>
<sequence length="1225" mass="138808">MSKEKKVASFLDNAQLLEKVGSSNMSKQKKVASFLDNAQFLKKVGSDSMSKQKKVASFLDDAQFLEKVGVNSVSNATLQKGSPSLWNVSAAVSDDGLLVTNINQTQDLMRLKDTAVLFAGLKSTDDWIQVYGLKPLQLSFDDLMKKGSIVINPDDPTESIEFTKESVNYFESELRKTIALYDRRIEWLLQDSRKIFGMIHGDKVGVLIDTSDVNCGPRLQDFQRDLLSVIDEQLLYMKKLYFLSFGTNISLLWEKPRFIDEKVLDEARQWVLNLKPSGGCNLLKALKKALTVKELNSLVIVVGSCPDQASEILSEYIQECTVGRKLLVHTVTYDCSNQVPPGVVRSIAEDVGGYYHCYSSKRENCDSTDIQLILLERQKAKELLNIINEIYQGRMGDTLFNVMKQGSMECLKLPSETSLPKPPKHDCPLAIQIPSFSAQTSAEWLKTNGLKARKLSLYQVLAPNAFSPVEEFVPVLQKMVSSTLHEKAMTQFEWHDGTIKNIHVDPPILYDYQKRLGRLVRMYEGRVDWLSTASRRIWGTVCEKRIVILIDVSKTNAMYIIHIQHSLRLLLEEQMSSKDFFNIIAFGNDIKVWQAEMVSSHLDNLQRAWSWVLTLQCEGTRNLMTALRRAVEIDFKDKDKHKSQSIYLLTTGVPDQEKHAICSYLAEVCGGCDLKLHVCLFSVDGFSLDDIPPRYASLNETAAICKEIAQTANGRFHWFGETGIYESDDISIILSEMEKAVNYSHKCALLVGSLRQRSGSHLANQLMPEGDLTMLETQKKSRPQRLPFPKPTALTLARMNFRDQPDGARNGTMKALLWRPPSAKAEIPPVPSKEIYLTSGKKKHSLKSKKRPEVSLLLFYADKGKKVGAVYKKYSNTKNVKKQIPVPVLPFEEERCSSKAWLSRFSIKKLKLDLPSLVFGPECVHQKEMVASLHKQVSAKYCDIFPSVEIHGIVKHLQIQPKDLEVYIEQMERVLRCYVRRVQWLLSGSRRLFGVILEANVCILIDTSGSMDRSLQEVTKELTSLIWEQLRKNNVKFSLISFAEDVDVWQECLVEATNETCHDAVQWLSTFHAHGNTSILKALRRAFSLPDVEALYVLTDGKPDTSCSLVLKEIEMLLKKRAIIIHTISFNCSDRAANDFLKKLAFQTGGRYHRCHGDVDGQMAAHRLLSEGFKDEDDPAFPLFEGDDLKKLVDEIAKARSYLTQAKFFKSLLEKKNVNQKDRCS</sequence>
<dbReference type="AlphaFoldDB" id="A0AA35PNJ0"/>
<keyword evidence="3" id="KW-1185">Reference proteome</keyword>